<feature type="non-terminal residue" evidence="1">
    <location>
        <position position="222"/>
    </location>
</feature>
<protein>
    <recommendedName>
        <fullName evidence="3">Ribosomal protein</fullName>
    </recommendedName>
</protein>
<evidence type="ECO:0000313" key="2">
    <source>
        <dbReference type="Proteomes" id="UP001432322"/>
    </source>
</evidence>
<reference evidence="1" key="1">
    <citation type="submission" date="2023-10" db="EMBL/GenBank/DDBJ databases">
        <title>Genome assembly of Pristionchus species.</title>
        <authorList>
            <person name="Yoshida K."/>
            <person name="Sommer R.J."/>
        </authorList>
    </citation>
    <scope>NUCLEOTIDE SEQUENCE</scope>
    <source>
        <strain evidence="1">RS5133</strain>
    </source>
</reference>
<evidence type="ECO:0008006" key="3">
    <source>
        <dbReference type="Google" id="ProtNLM"/>
    </source>
</evidence>
<keyword evidence="2" id="KW-1185">Reference proteome</keyword>
<evidence type="ECO:0000313" key="1">
    <source>
        <dbReference type="EMBL" id="GMT30510.1"/>
    </source>
</evidence>
<name>A0AAV5WIZ1_9BILA</name>
<dbReference type="Proteomes" id="UP001432322">
    <property type="component" value="Unassembled WGS sequence"/>
</dbReference>
<sequence>MRVWKKRRDRRGSSTRCITCNVPLSFPSQFSSILCHFFVFLSLHFMFLLLRGLESVVGHIFVGIKKESTEDDDFVVRKHDDHSIPLSLHVDLLFISVATVYRFVGRSNAAAVEGKGKRHPTTSHLHSSLSPHMSSDIATAYRLNGPVLQQLLLQDPLLQSGHRLDFASLVFHLFRVDQRREGRSTNHNLEVVLLTQSVMKRWNEKLIERGETIVERRHQIRA</sequence>
<dbReference type="EMBL" id="BTSY01000005">
    <property type="protein sequence ID" value="GMT30510.1"/>
    <property type="molecule type" value="Genomic_DNA"/>
</dbReference>
<gene>
    <name evidence="1" type="ORF">PFISCL1PPCAC_21807</name>
</gene>
<comment type="caution">
    <text evidence="1">The sequence shown here is derived from an EMBL/GenBank/DDBJ whole genome shotgun (WGS) entry which is preliminary data.</text>
</comment>
<accession>A0AAV5WIZ1</accession>
<proteinExistence type="predicted"/>
<dbReference type="AlphaFoldDB" id="A0AAV5WIZ1"/>
<organism evidence="1 2">
    <name type="scientific">Pristionchus fissidentatus</name>
    <dbReference type="NCBI Taxonomy" id="1538716"/>
    <lineage>
        <taxon>Eukaryota</taxon>
        <taxon>Metazoa</taxon>
        <taxon>Ecdysozoa</taxon>
        <taxon>Nematoda</taxon>
        <taxon>Chromadorea</taxon>
        <taxon>Rhabditida</taxon>
        <taxon>Rhabditina</taxon>
        <taxon>Diplogasteromorpha</taxon>
        <taxon>Diplogasteroidea</taxon>
        <taxon>Neodiplogasteridae</taxon>
        <taxon>Pristionchus</taxon>
    </lineage>
</organism>